<comment type="caution">
    <text evidence="1">The sequence shown here is derived from an EMBL/GenBank/DDBJ whole genome shotgun (WGS) entry which is preliminary data.</text>
</comment>
<accession>A0A7J3VRP5</accession>
<proteinExistence type="predicted"/>
<dbReference type="EMBL" id="DRXH01000018">
    <property type="protein sequence ID" value="HHM43755.1"/>
    <property type="molecule type" value="Genomic_DNA"/>
</dbReference>
<reference evidence="1" key="1">
    <citation type="journal article" date="2020" name="mSystems">
        <title>Genome- and Community-Level Interaction Insights into Carbon Utilization and Element Cycling Functions of Hydrothermarchaeota in Hydrothermal Sediment.</title>
        <authorList>
            <person name="Zhou Z."/>
            <person name="Liu Y."/>
            <person name="Xu W."/>
            <person name="Pan J."/>
            <person name="Luo Z.H."/>
            <person name="Li M."/>
        </authorList>
    </citation>
    <scope>NUCLEOTIDE SEQUENCE [LARGE SCALE GENOMIC DNA]</scope>
    <source>
        <strain evidence="1">SpSt-1074</strain>
    </source>
</reference>
<sequence>MKKLVAGLPAVAASAPAKFFIFPARRSENTVGTTSIATTLNQSMAFQPERAVVKRFEAVEWFKEDASVHTVVSMDRLFDTC</sequence>
<gene>
    <name evidence="1" type="ORF">ENM31_00460</name>
</gene>
<protein>
    <submittedName>
        <fullName evidence="1">Uncharacterized protein</fullName>
    </submittedName>
</protein>
<name>A0A7J3VRP5_CALS0</name>
<organism evidence="1">
    <name type="scientific">Caldiarchaeum subterraneum</name>
    <dbReference type="NCBI Taxonomy" id="311458"/>
    <lineage>
        <taxon>Archaea</taxon>
        <taxon>Nitrososphaerota</taxon>
        <taxon>Candidatus Caldarchaeales</taxon>
        <taxon>Candidatus Caldarchaeaceae</taxon>
        <taxon>Candidatus Caldarchaeum</taxon>
    </lineage>
</organism>
<evidence type="ECO:0000313" key="1">
    <source>
        <dbReference type="EMBL" id="HHM43755.1"/>
    </source>
</evidence>
<dbReference type="AlphaFoldDB" id="A0A7J3VRP5"/>